<dbReference type="EMBL" id="MKGL01000920">
    <property type="protein sequence ID" value="RNE95202.1"/>
    <property type="molecule type" value="Genomic_DNA"/>
</dbReference>
<sequence length="145" mass="15670">MFRRSGDGLYVSSVIGIAGRDAVLLLLACERTFYAVVGTTFRKPTARFALQRRAATDWALMGGAVLCCGCRGLDALVCHAVGIVRHTLRRDHGISGVCPVCILFVAWYWAWSSRRGVVRCCSVVVAKVQGGGADKTRGRRTCSCS</sequence>
<evidence type="ECO:0000313" key="3">
    <source>
        <dbReference type="Proteomes" id="UP000283634"/>
    </source>
</evidence>
<feature type="transmembrane region" description="Helical" evidence="1">
    <location>
        <begin position="93"/>
        <end position="111"/>
    </location>
</feature>
<evidence type="ECO:0000256" key="1">
    <source>
        <dbReference type="SAM" id="Phobius"/>
    </source>
</evidence>
<proteinExistence type="predicted"/>
<comment type="caution">
    <text evidence="2">The sequence shown here is derived from an EMBL/GenBank/DDBJ whole genome shotgun (WGS) entry which is preliminary data.</text>
</comment>
<dbReference type="RefSeq" id="XP_029233173.1">
    <property type="nucleotide sequence ID" value="XM_029386973.1"/>
</dbReference>
<organism evidence="2 3">
    <name type="scientific">Trypanosoma rangeli</name>
    <dbReference type="NCBI Taxonomy" id="5698"/>
    <lineage>
        <taxon>Eukaryota</taxon>
        <taxon>Discoba</taxon>
        <taxon>Euglenozoa</taxon>
        <taxon>Kinetoplastea</taxon>
        <taxon>Metakinetoplastina</taxon>
        <taxon>Trypanosomatida</taxon>
        <taxon>Trypanosomatidae</taxon>
        <taxon>Trypanosoma</taxon>
        <taxon>Herpetosoma</taxon>
    </lineage>
</organism>
<keyword evidence="1" id="KW-0472">Membrane</keyword>
<protein>
    <submittedName>
        <fullName evidence="2">Uncharacterized protein</fullName>
    </submittedName>
</protein>
<keyword evidence="3" id="KW-1185">Reference proteome</keyword>
<dbReference type="GeneID" id="40334279"/>
<gene>
    <name evidence="2" type="ORF">TraAM80_10346</name>
</gene>
<keyword evidence="1" id="KW-0812">Transmembrane</keyword>
<accession>A0A3R7M2Z8</accession>
<dbReference type="AlphaFoldDB" id="A0A3R7M2Z8"/>
<evidence type="ECO:0000313" key="2">
    <source>
        <dbReference type="EMBL" id="RNE95202.1"/>
    </source>
</evidence>
<keyword evidence="1" id="KW-1133">Transmembrane helix</keyword>
<name>A0A3R7M2Z8_TRYRA</name>
<dbReference type="Proteomes" id="UP000283634">
    <property type="component" value="Unassembled WGS sequence"/>
</dbReference>
<reference evidence="2 3" key="1">
    <citation type="journal article" date="2018" name="BMC Genomics">
        <title>Genomic comparison of Trypanosoma conorhini and Trypanosoma rangeli to Trypanosoma cruzi strains of high and low virulence.</title>
        <authorList>
            <person name="Bradwell K.R."/>
            <person name="Koparde V.N."/>
            <person name="Matveyev A.V."/>
            <person name="Serrano M.G."/>
            <person name="Alves J.M."/>
            <person name="Parikh H."/>
            <person name="Huang B."/>
            <person name="Lee V."/>
            <person name="Espinosa-Alvarez O."/>
            <person name="Ortiz P.A."/>
            <person name="Costa-Martins A.G."/>
            <person name="Teixeira M.M."/>
            <person name="Buck G.A."/>
        </authorList>
    </citation>
    <scope>NUCLEOTIDE SEQUENCE [LARGE SCALE GENOMIC DNA]</scope>
    <source>
        <strain evidence="2 3">AM80</strain>
    </source>
</reference>